<sequence>MEDQVQRLANKVWQIYQTTPADKRVLIGIAGIPGSGKTTFSEAITTSINDIASRQTPGSPTPAAFLPMDGFHYPRSYLSAQADADLYHTRRGASFTFDAAKFLGVIRKLRNAPLENEVKVPSFDHAIKDPIEDDIIIASTQRIVIVEGNYVALDADIWRDAAALFDELWFVEVDFDRARERLAPRHVKAGIVTSLQDGYKRADENDLINGKEIVDNKMPIQEIVHSTDDDGWSPGV</sequence>
<dbReference type="EMBL" id="AZHA01000002">
    <property type="protein sequence ID" value="OAA51163.1"/>
    <property type="molecule type" value="Genomic_DNA"/>
</dbReference>
<keyword evidence="3" id="KW-1185">Reference proteome</keyword>
<dbReference type="GO" id="GO:0016301">
    <property type="term" value="F:kinase activity"/>
    <property type="evidence" value="ECO:0007669"/>
    <property type="project" value="UniProtKB-KW"/>
</dbReference>
<comment type="caution">
    <text evidence="2">The sequence shown here is derived from an EMBL/GenBank/DDBJ whole genome shotgun (WGS) entry which is preliminary data.</text>
</comment>
<name>A0A167K3F8_9HYPO</name>
<keyword evidence="2" id="KW-0418">Kinase</keyword>
<accession>A0A167K3F8</accession>
<dbReference type="Pfam" id="PF00485">
    <property type="entry name" value="PRK"/>
    <property type="match status" value="1"/>
</dbReference>
<evidence type="ECO:0000259" key="1">
    <source>
        <dbReference type="Pfam" id="PF00485"/>
    </source>
</evidence>
<dbReference type="InterPro" id="IPR006083">
    <property type="entry name" value="PRK/URK"/>
</dbReference>
<dbReference type="Gene3D" id="3.40.50.300">
    <property type="entry name" value="P-loop containing nucleotide triphosphate hydrolases"/>
    <property type="match status" value="1"/>
</dbReference>
<dbReference type="SUPFAM" id="SSF52540">
    <property type="entry name" value="P-loop containing nucleoside triphosphate hydrolases"/>
    <property type="match status" value="1"/>
</dbReference>
<dbReference type="InterPro" id="IPR027417">
    <property type="entry name" value="P-loop_NTPase"/>
</dbReference>
<dbReference type="OrthoDB" id="6362633at2759"/>
<dbReference type="PANTHER" id="PTHR10285">
    <property type="entry name" value="URIDINE KINASE"/>
    <property type="match status" value="1"/>
</dbReference>
<dbReference type="AlphaFoldDB" id="A0A167K3F8"/>
<keyword evidence="2" id="KW-0808">Transferase</keyword>
<protein>
    <submittedName>
        <fullName evidence="2">Kinase-related protein</fullName>
    </submittedName>
</protein>
<organism evidence="2 3">
    <name type="scientific">Beauveria brongniartii RCEF 3172</name>
    <dbReference type="NCBI Taxonomy" id="1081107"/>
    <lineage>
        <taxon>Eukaryota</taxon>
        <taxon>Fungi</taxon>
        <taxon>Dikarya</taxon>
        <taxon>Ascomycota</taxon>
        <taxon>Pezizomycotina</taxon>
        <taxon>Sordariomycetes</taxon>
        <taxon>Hypocreomycetidae</taxon>
        <taxon>Hypocreales</taxon>
        <taxon>Cordycipitaceae</taxon>
        <taxon>Beauveria</taxon>
        <taxon>Beauveria brongniartii</taxon>
    </lineage>
</organism>
<reference evidence="2 3" key="1">
    <citation type="journal article" date="2016" name="Genome Biol. Evol.">
        <title>Divergent and convergent evolution of fungal pathogenicity.</title>
        <authorList>
            <person name="Shang Y."/>
            <person name="Xiao G."/>
            <person name="Zheng P."/>
            <person name="Cen K."/>
            <person name="Zhan S."/>
            <person name="Wang C."/>
        </authorList>
    </citation>
    <scope>NUCLEOTIDE SEQUENCE [LARGE SCALE GENOMIC DNA]</scope>
    <source>
        <strain evidence="2 3">RCEF 3172</strain>
    </source>
</reference>
<feature type="domain" description="Phosphoribulokinase/uridine kinase" evidence="1">
    <location>
        <begin position="26"/>
        <end position="157"/>
    </location>
</feature>
<dbReference type="Proteomes" id="UP000076863">
    <property type="component" value="Unassembled WGS sequence"/>
</dbReference>
<proteinExistence type="predicted"/>
<evidence type="ECO:0000313" key="3">
    <source>
        <dbReference type="Proteomes" id="UP000076863"/>
    </source>
</evidence>
<dbReference type="GO" id="GO:0005524">
    <property type="term" value="F:ATP binding"/>
    <property type="evidence" value="ECO:0007669"/>
    <property type="project" value="InterPro"/>
</dbReference>
<gene>
    <name evidence="2" type="ORF">BBO_01110</name>
</gene>
<evidence type="ECO:0000313" key="2">
    <source>
        <dbReference type="EMBL" id="OAA51163.1"/>
    </source>
</evidence>